<dbReference type="PANTHER" id="PTHR12606">
    <property type="entry name" value="SENTRIN/SUMO-SPECIFIC PROTEASE"/>
    <property type="match status" value="1"/>
</dbReference>
<evidence type="ECO:0000256" key="1">
    <source>
        <dbReference type="ARBA" id="ARBA00005234"/>
    </source>
</evidence>
<feature type="domain" description="Ubiquitin-like protease family profile" evidence="7">
    <location>
        <begin position="449"/>
        <end position="629"/>
    </location>
</feature>
<feature type="compositionally biased region" description="Polar residues" evidence="6">
    <location>
        <begin position="35"/>
        <end position="50"/>
    </location>
</feature>
<keyword evidence="9" id="KW-1185">Reference proteome</keyword>
<evidence type="ECO:0000313" key="9">
    <source>
        <dbReference type="Proteomes" id="UP000237144"/>
    </source>
</evidence>
<protein>
    <recommendedName>
        <fullName evidence="7">Ubiquitin-like protease family profile domain-containing protein</fullName>
    </recommendedName>
</protein>
<accession>A0A2S5B9T0</accession>
<keyword evidence="5" id="KW-0175">Coiled coil</keyword>
<keyword evidence="4" id="KW-0788">Thiol protease</keyword>
<dbReference type="GO" id="GO:0005634">
    <property type="term" value="C:nucleus"/>
    <property type="evidence" value="ECO:0007669"/>
    <property type="project" value="TreeGrafter"/>
</dbReference>
<feature type="region of interest" description="Disordered" evidence="6">
    <location>
        <begin position="297"/>
        <end position="329"/>
    </location>
</feature>
<evidence type="ECO:0000313" key="8">
    <source>
        <dbReference type="EMBL" id="POY73526.1"/>
    </source>
</evidence>
<evidence type="ECO:0000256" key="3">
    <source>
        <dbReference type="ARBA" id="ARBA00022801"/>
    </source>
</evidence>
<dbReference type="AlphaFoldDB" id="A0A2S5B9T0"/>
<gene>
    <name evidence="8" type="ORF">BMF94_3463</name>
</gene>
<feature type="coiled-coil region" evidence="5">
    <location>
        <begin position="98"/>
        <end position="160"/>
    </location>
</feature>
<dbReference type="Pfam" id="PF02902">
    <property type="entry name" value="Peptidase_C48"/>
    <property type="match status" value="1"/>
</dbReference>
<comment type="similarity">
    <text evidence="1">Belongs to the peptidase C48 family.</text>
</comment>
<feature type="region of interest" description="Disordered" evidence="6">
    <location>
        <begin position="68"/>
        <end position="92"/>
    </location>
</feature>
<dbReference type="PANTHER" id="PTHR12606:SF141">
    <property type="entry name" value="GH15225P-RELATED"/>
    <property type="match status" value="1"/>
</dbReference>
<dbReference type="Gene3D" id="3.40.395.10">
    <property type="entry name" value="Adenoviral Proteinase, Chain A"/>
    <property type="match status" value="1"/>
</dbReference>
<dbReference type="EMBL" id="PJQD01000036">
    <property type="protein sequence ID" value="POY73526.1"/>
    <property type="molecule type" value="Genomic_DNA"/>
</dbReference>
<keyword evidence="3" id="KW-0378">Hydrolase</keyword>
<comment type="caution">
    <text evidence="8">The sequence shown here is derived from an EMBL/GenBank/DDBJ whole genome shotgun (WGS) entry which is preliminary data.</text>
</comment>
<evidence type="ECO:0000256" key="4">
    <source>
        <dbReference type="ARBA" id="ARBA00022807"/>
    </source>
</evidence>
<dbReference type="GO" id="GO:0016926">
    <property type="term" value="P:protein desumoylation"/>
    <property type="evidence" value="ECO:0007669"/>
    <property type="project" value="TreeGrafter"/>
</dbReference>
<proteinExistence type="inferred from homology"/>
<dbReference type="SUPFAM" id="SSF54001">
    <property type="entry name" value="Cysteine proteinases"/>
    <property type="match status" value="1"/>
</dbReference>
<name>A0A2S5B9T0_9BASI</name>
<sequence>MRSSPLKRARSEPESPAASALVGAVVPPPSKRSKPASTSTEHDTSISGTVLRNVERLRAFVSQKLAAAAGSSSSLSANASTSTARFSHKSPKEVRAYLESLQRQIADLRHEHKSAKKEHTRVIMAAKQSNRPKPPKPDRLASLDKRLLELERERADHRELLLEAGDAAKGDRNGVMNGGASAGSTGRRDSNASGGSSYTRRKPMGMDQHRYQVQRRDQSDIEHLASQRAMAESAQALRQPYVLLSGQYENGVNDSFELDGDVPEADEDDPEGVEAYREQIDSLLQGKELQWHPRYTSTGRRSKTAQDLVGPSQLDRGAEPRGWGPPFALPELKGTTRYVPTSRVLQESQNFRPARLGDTPAAALARDFERLLSVARKTGKEPTKEHLEKYEALQQRIAEEEAEAERILQESKVKAIKKRQFPPKLSKENAKTVQDIFNNRGYQTSIKGASAAWRDMYRLSADDWLNDELINFYGVMINNRSNDADAREKAGEKNARGVGTERVLKAFCFNTNFFTMYTESGFAKVKRWTRRFDTFEKDIIIIPINHNNTHWCCAAVNIAEKRFEYYDSLGRPRDFVYKALREWLSEEYQSRKGTEIDLSEWENYWDKGVPQQGNINDCGVFTCMFMESLSRDAHGFDFIQKNMPYLRRRIALEIDNGKLMGLEPFR</sequence>
<feature type="region of interest" description="Disordered" evidence="6">
    <location>
        <begin position="1"/>
        <end position="51"/>
    </location>
</feature>
<dbReference type="GO" id="GO:0006508">
    <property type="term" value="P:proteolysis"/>
    <property type="evidence" value="ECO:0007669"/>
    <property type="project" value="UniProtKB-KW"/>
</dbReference>
<evidence type="ECO:0000256" key="6">
    <source>
        <dbReference type="SAM" id="MobiDB-lite"/>
    </source>
</evidence>
<dbReference type="InterPro" id="IPR003653">
    <property type="entry name" value="Peptidase_C48_C"/>
</dbReference>
<evidence type="ECO:0000256" key="5">
    <source>
        <dbReference type="SAM" id="Coils"/>
    </source>
</evidence>
<keyword evidence="2" id="KW-0645">Protease</keyword>
<reference evidence="8 9" key="1">
    <citation type="journal article" date="2018" name="Front. Microbiol.">
        <title>Prospects for Fungal Bioremediation of Acidic Radioactive Waste Sites: Characterization and Genome Sequence of Rhodotorula taiwanensis MD1149.</title>
        <authorList>
            <person name="Tkavc R."/>
            <person name="Matrosova V.Y."/>
            <person name="Grichenko O.E."/>
            <person name="Gostincar C."/>
            <person name="Volpe R.P."/>
            <person name="Klimenkova P."/>
            <person name="Gaidamakova E.K."/>
            <person name="Zhou C.E."/>
            <person name="Stewart B.J."/>
            <person name="Lyman M.G."/>
            <person name="Malfatti S.A."/>
            <person name="Rubinfeld B."/>
            <person name="Courtot M."/>
            <person name="Singh J."/>
            <person name="Dalgard C.L."/>
            <person name="Hamilton T."/>
            <person name="Frey K.G."/>
            <person name="Gunde-Cimerman N."/>
            <person name="Dugan L."/>
            <person name="Daly M.J."/>
        </authorList>
    </citation>
    <scope>NUCLEOTIDE SEQUENCE [LARGE SCALE GENOMIC DNA]</scope>
    <source>
        <strain evidence="8 9">MD1149</strain>
    </source>
</reference>
<feature type="compositionally biased region" description="Low complexity" evidence="6">
    <location>
        <begin position="68"/>
        <end position="84"/>
    </location>
</feature>
<feature type="region of interest" description="Disordered" evidence="6">
    <location>
        <begin position="169"/>
        <end position="208"/>
    </location>
</feature>
<feature type="coiled-coil region" evidence="5">
    <location>
        <begin position="383"/>
        <end position="410"/>
    </location>
</feature>
<evidence type="ECO:0000259" key="7">
    <source>
        <dbReference type="PROSITE" id="PS50600"/>
    </source>
</evidence>
<dbReference type="STRING" id="741276.A0A2S5B9T0"/>
<evidence type="ECO:0000256" key="2">
    <source>
        <dbReference type="ARBA" id="ARBA00022670"/>
    </source>
</evidence>
<dbReference type="Proteomes" id="UP000237144">
    <property type="component" value="Unassembled WGS sequence"/>
</dbReference>
<dbReference type="InterPro" id="IPR038765">
    <property type="entry name" value="Papain-like_cys_pep_sf"/>
</dbReference>
<dbReference type="PROSITE" id="PS50600">
    <property type="entry name" value="ULP_PROTEASE"/>
    <property type="match status" value="1"/>
</dbReference>
<organism evidence="8 9">
    <name type="scientific">Rhodotorula taiwanensis</name>
    <dbReference type="NCBI Taxonomy" id="741276"/>
    <lineage>
        <taxon>Eukaryota</taxon>
        <taxon>Fungi</taxon>
        <taxon>Dikarya</taxon>
        <taxon>Basidiomycota</taxon>
        <taxon>Pucciniomycotina</taxon>
        <taxon>Microbotryomycetes</taxon>
        <taxon>Sporidiobolales</taxon>
        <taxon>Sporidiobolaceae</taxon>
        <taxon>Rhodotorula</taxon>
    </lineage>
</organism>
<dbReference type="GO" id="GO:0016929">
    <property type="term" value="F:deSUMOylase activity"/>
    <property type="evidence" value="ECO:0007669"/>
    <property type="project" value="TreeGrafter"/>
</dbReference>
<dbReference type="OrthoDB" id="1939479at2759"/>